<proteinExistence type="predicted"/>
<dbReference type="AlphaFoldDB" id="A0A2P2NB31"/>
<name>A0A2P2NB31_RHIMU</name>
<dbReference type="EMBL" id="GGEC01059208">
    <property type="protein sequence ID" value="MBX39692.1"/>
    <property type="molecule type" value="Transcribed_RNA"/>
</dbReference>
<sequence>MPHLHTQTQEGKKLQLRKEYNHAHITSTCQTDNS</sequence>
<organism evidence="1">
    <name type="scientific">Rhizophora mucronata</name>
    <name type="common">Asiatic mangrove</name>
    <dbReference type="NCBI Taxonomy" id="61149"/>
    <lineage>
        <taxon>Eukaryota</taxon>
        <taxon>Viridiplantae</taxon>
        <taxon>Streptophyta</taxon>
        <taxon>Embryophyta</taxon>
        <taxon>Tracheophyta</taxon>
        <taxon>Spermatophyta</taxon>
        <taxon>Magnoliopsida</taxon>
        <taxon>eudicotyledons</taxon>
        <taxon>Gunneridae</taxon>
        <taxon>Pentapetalae</taxon>
        <taxon>rosids</taxon>
        <taxon>fabids</taxon>
        <taxon>Malpighiales</taxon>
        <taxon>Rhizophoraceae</taxon>
        <taxon>Rhizophora</taxon>
    </lineage>
</organism>
<protein>
    <submittedName>
        <fullName evidence="1">Uncharacterized protein</fullName>
    </submittedName>
</protein>
<evidence type="ECO:0000313" key="1">
    <source>
        <dbReference type="EMBL" id="MBX39692.1"/>
    </source>
</evidence>
<accession>A0A2P2NB31</accession>
<reference evidence="1" key="1">
    <citation type="submission" date="2018-02" db="EMBL/GenBank/DDBJ databases">
        <title>Rhizophora mucronata_Transcriptome.</title>
        <authorList>
            <person name="Meera S.P."/>
            <person name="Sreeshan A."/>
            <person name="Augustine A."/>
        </authorList>
    </citation>
    <scope>NUCLEOTIDE SEQUENCE</scope>
    <source>
        <tissue evidence="1">Leaf</tissue>
    </source>
</reference>